<proteinExistence type="predicted"/>
<evidence type="ECO:0008006" key="4">
    <source>
        <dbReference type="Google" id="ProtNLM"/>
    </source>
</evidence>
<organism evidence="2 3">
    <name type="scientific">Thorsellia anophelis DSM 18579</name>
    <dbReference type="NCBI Taxonomy" id="1123402"/>
    <lineage>
        <taxon>Bacteria</taxon>
        <taxon>Pseudomonadati</taxon>
        <taxon>Pseudomonadota</taxon>
        <taxon>Gammaproteobacteria</taxon>
        <taxon>Enterobacterales</taxon>
        <taxon>Thorselliaceae</taxon>
        <taxon>Thorsellia</taxon>
    </lineage>
</organism>
<keyword evidence="3" id="KW-1185">Reference proteome</keyword>
<feature type="chain" id="PRO_5017402018" description="DUF4252 domain-containing protein" evidence="1">
    <location>
        <begin position="27"/>
        <end position="152"/>
    </location>
</feature>
<dbReference type="RefSeq" id="WP_093316377.1">
    <property type="nucleotide sequence ID" value="NZ_FOHV01000001.1"/>
</dbReference>
<keyword evidence="1" id="KW-0732">Signal</keyword>
<evidence type="ECO:0000256" key="1">
    <source>
        <dbReference type="SAM" id="SignalP"/>
    </source>
</evidence>
<dbReference type="OrthoDB" id="6038267at2"/>
<evidence type="ECO:0000313" key="2">
    <source>
        <dbReference type="EMBL" id="SES62933.1"/>
    </source>
</evidence>
<reference evidence="3" key="1">
    <citation type="submission" date="2016-10" db="EMBL/GenBank/DDBJ databases">
        <authorList>
            <person name="Varghese N."/>
            <person name="Submissions S."/>
        </authorList>
    </citation>
    <scope>NUCLEOTIDE SEQUENCE [LARGE SCALE GENOMIC DNA]</scope>
    <source>
        <strain evidence="3">DSM 18579</strain>
    </source>
</reference>
<evidence type="ECO:0000313" key="3">
    <source>
        <dbReference type="Proteomes" id="UP000242642"/>
    </source>
</evidence>
<sequence>MSVSTNIKKIMLLSAISLAITTSSYADSIVKDITSSATGMALETLKGVGEGIDEHFVAKFEIDPKTDLEALGIDISNIKNKELGTNKIAAYVIANKEFKGKIIIKAMNSGDKEIGRAITELTLEEDDAQDVIFQFSEHMDSALVKKYIVSAK</sequence>
<dbReference type="EMBL" id="FOHV01000001">
    <property type="protein sequence ID" value="SES62933.1"/>
    <property type="molecule type" value="Genomic_DNA"/>
</dbReference>
<dbReference type="Proteomes" id="UP000242642">
    <property type="component" value="Unassembled WGS sequence"/>
</dbReference>
<feature type="signal peptide" evidence="1">
    <location>
        <begin position="1"/>
        <end position="26"/>
    </location>
</feature>
<gene>
    <name evidence="2" type="ORF">SAMN02583745_00008</name>
</gene>
<protein>
    <recommendedName>
        <fullName evidence="4">DUF4252 domain-containing protein</fullName>
    </recommendedName>
</protein>
<accession>A0A1H9Y2Q3</accession>
<dbReference type="AlphaFoldDB" id="A0A1H9Y2Q3"/>
<name>A0A1H9Y2Q3_9GAMM</name>